<gene>
    <name evidence="7" type="ORF">HGQ98_30470</name>
</gene>
<organism evidence="7 8">
    <name type="scientific">Achromobacter ruhlandii</name>
    <dbReference type="NCBI Taxonomy" id="72557"/>
    <lineage>
        <taxon>Bacteria</taxon>
        <taxon>Pseudomonadati</taxon>
        <taxon>Pseudomonadota</taxon>
        <taxon>Betaproteobacteria</taxon>
        <taxon>Burkholderiales</taxon>
        <taxon>Alcaligenaceae</taxon>
        <taxon>Achromobacter</taxon>
    </lineage>
</organism>
<comment type="caution">
    <text evidence="7">The sequence shown here is derived from an EMBL/GenBank/DDBJ whole genome shotgun (WGS) entry which is preliminary data.</text>
</comment>
<dbReference type="PANTHER" id="PTHR30537:SF74">
    <property type="entry name" value="HTH-TYPE TRANSCRIPTIONAL REGULATOR TRPI"/>
    <property type="match status" value="1"/>
</dbReference>
<evidence type="ECO:0000256" key="1">
    <source>
        <dbReference type="ARBA" id="ARBA00009437"/>
    </source>
</evidence>
<accession>A0A848NRK8</accession>
<dbReference type="AlphaFoldDB" id="A0A848NRK8"/>
<dbReference type="InterPro" id="IPR058163">
    <property type="entry name" value="LysR-type_TF_proteobact-type"/>
</dbReference>
<dbReference type="InterPro" id="IPR036390">
    <property type="entry name" value="WH_DNA-bd_sf"/>
</dbReference>
<dbReference type="EMBL" id="JABBZE010000766">
    <property type="protein sequence ID" value="NMU93652.1"/>
    <property type="molecule type" value="Genomic_DNA"/>
</dbReference>
<dbReference type="PROSITE" id="PS50931">
    <property type="entry name" value="HTH_LYSR"/>
    <property type="match status" value="1"/>
</dbReference>
<protein>
    <submittedName>
        <fullName evidence="7">LysR family transcriptional regulator</fullName>
    </submittedName>
</protein>
<evidence type="ECO:0000256" key="2">
    <source>
        <dbReference type="ARBA" id="ARBA00023015"/>
    </source>
</evidence>
<comment type="similarity">
    <text evidence="1">Belongs to the LysR transcriptional regulatory family.</text>
</comment>
<evidence type="ECO:0000313" key="8">
    <source>
        <dbReference type="Proteomes" id="UP000542405"/>
    </source>
</evidence>
<reference evidence="7 8" key="1">
    <citation type="submission" date="2020-04" db="EMBL/GenBank/DDBJ databases">
        <title>Achromobacter ruhlandii genome sequencing and assembly.</title>
        <authorList>
            <person name="Martins R.C.R."/>
            <person name="Perdigao-Neto L.V."/>
            <person name="Levin A.S.S."/>
            <person name="Costa S.F."/>
        </authorList>
    </citation>
    <scope>NUCLEOTIDE SEQUENCE [LARGE SCALE GENOMIC DNA]</scope>
    <source>
        <strain evidence="7 8">9035ralo</strain>
    </source>
</reference>
<dbReference type="PANTHER" id="PTHR30537">
    <property type="entry name" value="HTH-TYPE TRANSCRIPTIONAL REGULATOR"/>
    <property type="match status" value="1"/>
</dbReference>
<dbReference type="SUPFAM" id="SSF53850">
    <property type="entry name" value="Periplasmic binding protein-like II"/>
    <property type="match status" value="1"/>
</dbReference>
<sequence>MNSLRFFDSAARHLNLSLAAQELGVSHSAVSQQIRQLETWLGCKLFERHSEGVRLTAAGQDLQRACQPAFDMLEQRLAELQGRAASPHVVVGAPASLLSNWIIPRLEHFERDHPAIQVRLQTATDIALLERRVVDVLIVADAHQSPTIEALPLFLEAIGPVCTPELARRIREPADVLGAPLLHTASRPAAWDHWAHACGAMLDPRQAGRRFDQLGHMLEAAAAGLGIGIAPRELVQADIRAGRLAAPPDLRGTRVRFSLYARAHAGPALEHPTPCPARPTPQTHSTRPRASPHTRARRLKSRHFGEKKAIPEDGFI</sequence>
<evidence type="ECO:0000256" key="3">
    <source>
        <dbReference type="ARBA" id="ARBA00023125"/>
    </source>
</evidence>
<evidence type="ECO:0000256" key="5">
    <source>
        <dbReference type="SAM" id="MobiDB-lite"/>
    </source>
</evidence>
<dbReference type="InterPro" id="IPR036388">
    <property type="entry name" value="WH-like_DNA-bd_sf"/>
</dbReference>
<feature type="compositionally biased region" description="Basic and acidic residues" evidence="5">
    <location>
        <begin position="303"/>
        <end position="316"/>
    </location>
</feature>
<dbReference type="PRINTS" id="PR00039">
    <property type="entry name" value="HTHLYSR"/>
</dbReference>
<keyword evidence="4" id="KW-0804">Transcription</keyword>
<dbReference type="Gene3D" id="1.10.10.10">
    <property type="entry name" value="Winged helix-like DNA-binding domain superfamily/Winged helix DNA-binding domain"/>
    <property type="match status" value="1"/>
</dbReference>
<evidence type="ECO:0000259" key="6">
    <source>
        <dbReference type="PROSITE" id="PS50931"/>
    </source>
</evidence>
<evidence type="ECO:0000313" key="7">
    <source>
        <dbReference type="EMBL" id="NMU93652.1"/>
    </source>
</evidence>
<dbReference type="GO" id="GO:0006351">
    <property type="term" value="P:DNA-templated transcription"/>
    <property type="evidence" value="ECO:0007669"/>
    <property type="project" value="TreeGrafter"/>
</dbReference>
<dbReference type="FunFam" id="3.40.190.10:FF:000017">
    <property type="entry name" value="Glycine cleavage system transcriptional activator"/>
    <property type="match status" value="1"/>
</dbReference>
<dbReference type="FunFam" id="1.10.10.10:FF:000001">
    <property type="entry name" value="LysR family transcriptional regulator"/>
    <property type="match status" value="1"/>
</dbReference>
<dbReference type="Gene3D" id="3.40.190.10">
    <property type="entry name" value="Periplasmic binding protein-like II"/>
    <property type="match status" value="2"/>
</dbReference>
<dbReference type="Pfam" id="PF00126">
    <property type="entry name" value="HTH_1"/>
    <property type="match status" value="1"/>
</dbReference>
<dbReference type="InterPro" id="IPR000847">
    <property type="entry name" value="LysR_HTH_N"/>
</dbReference>
<evidence type="ECO:0000256" key="4">
    <source>
        <dbReference type="ARBA" id="ARBA00023163"/>
    </source>
</evidence>
<dbReference type="GO" id="GO:0003700">
    <property type="term" value="F:DNA-binding transcription factor activity"/>
    <property type="evidence" value="ECO:0007669"/>
    <property type="project" value="InterPro"/>
</dbReference>
<keyword evidence="3" id="KW-0238">DNA-binding</keyword>
<name>A0A848NRK8_9BURK</name>
<feature type="domain" description="HTH lysR-type" evidence="6">
    <location>
        <begin position="1"/>
        <end position="56"/>
    </location>
</feature>
<dbReference type="Pfam" id="PF03466">
    <property type="entry name" value="LysR_substrate"/>
    <property type="match status" value="1"/>
</dbReference>
<keyword evidence="2" id="KW-0805">Transcription regulation</keyword>
<dbReference type="InterPro" id="IPR005119">
    <property type="entry name" value="LysR_subst-bd"/>
</dbReference>
<dbReference type="SUPFAM" id="SSF46785">
    <property type="entry name" value="Winged helix' DNA-binding domain"/>
    <property type="match status" value="1"/>
</dbReference>
<feature type="region of interest" description="Disordered" evidence="5">
    <location>
        <begin position="268"/>
        <end position="316"/>
    </location>
</feature>
<proteinExistence type="inferred from homology"/>
<dbReference type="Proteomes" id="UP000542405">
    <property type="component" value="Unassembled WGS sequence"/>
</dbReference>
<feature type="compositionally biased region" description="Basic residues" evidence="5">
    <location>
        <begin position="286"/>
        <end position="302"/>
    </location>
</feature>
<dbReference type="GO" id="GO:0043565">
    <property type="term" value="F:sequence-specific DNA binding"/>
    <property type="evidence" value="ECO:0007669"/>
    <property type="project" value="TreeGrafter"/>
</dbReference>